<evidence type="ECO:0000313" key="3">
    <source>
        <dbReference type="Proteomes" id="UP000789570"/>
    </source>
</evidence>
<keyword evidence="3" id="KW-1185">Reference proteome</keyword>
<gene>
    <name evidence="2" type="ORF">FCALED_LOCUS1467</name>
</gene>
<feature type="compositionally biased region" description="Basic and acidic residues" evidence="1">
    <location>
        <begin position="9"/>
        <end position="18"/>
    </location>
</feature>
<accession>A0A9N8YVL3</accession>
<proteinExistence type="predicted"/>
<evidence type="ECO:0000313" key="2">
    <source>
        <dbReference type="EMBL" id="CAG8455397.1"/>
    </source>
</evidence>
<protein>
    <submittedName>
        <fullName evidence="2">15864_t:CDS:1</fullName>
    </submittedName>
</protein>
<name>A0A9N8YVL3_9GLOM</name>
<dbReference type="EMBL" id="CAJVPQ010000192">
    <property type="protein sequence ID" value="CAG8455397.1"/>
    <property type="molecule type" value="Genomic_DNA"/>
</dbReference>
<reference evidence="2" key="1">
    <citation type="submission" date="2021-06" db="EMBL/GenBank/DDBJ databases">
        <authorList>
            <person name="Kallberg Y."/>
            <person name="Tangrot J."/>
            <person name="Rosling A."/>
        </authorList>
    </citation>
    <scope>NUCLEOTIDE SEQUENCE</scope>
    <source>
        <strain evidence="2">UK204</strain>
    </source>
</reference>
<dbReference type="AlphaFoldDB" id="A0A9N8YVL3"/>
<organism evidence="2 3">
    <name type="scientific">Funneliformis caledonium</name>
    <dbReference type="NCBI Taxonomy" id="1117310"/>
    <lineage>
        <taxon>Eukaryota</taxon>
        <taxon>Fungi</taxon>
        <taxon>Fungi incertae sedis</taxon>
        <taxon>Mucoromycota</taxon>
        <taxon>Glomeromycotina</taxon>
        <taxon>Glomeromycetes</taxon>
        <taxon>Glomerales</taxon>
        <taxon>Glomeraceae</taxon>
        <taxon>Funneliformis</taxon>
    </lineage>
</organism>
<sequence length="145" mass="16210">MSDPCTVRPHSESTDVSKAKNSFWNTSSPASSSSNNGIKRNVPLKANGSLDILEVIKSAVHIFDKDTIEIGSSRSYKSSKHLRIDYEQYSTFLPINGNLFIINKIKIYYEGDLDAQSILEAFYEHLLISDDNSLIKDHDGSLLKV</sequence>
<feature type="compositionally biased region" description="Low complexity" evidence="1">
    <location>
        <begin position="21"/>
        <end position="36"/>
    </location>
</feature>
<dbReference type="Proteomes" id="UP000789570">
    <property type="component" value="Unassembled WGS sequence"/>
</dbReference>
<feature type="region of interest" description="Disordered" evidence="1">
    <location>
        <begin position="1"/>
        <end position="41"/>
    </location>
</feature>
<comment type="caution">
    <text evidence="2">The sequence shown here is derived from an EMBL/GenBank/DDBJ whole genome shotgun (WGS) entry which is preliminary data.</text>
</comment>
<evidence type="ECO:0000256" key="1">
    <source>
        <dbReference type="SAM" id="MobiDB-lite"/>
    </source>
</evidence>
<dbReference type="OrthoDB" id="2434387at2759"/>